<evidence type="ECO:0000256" key="1">
    <source>
        <dbReference type="SAM" id="MobiDB-lite"/>
    </source>
</evidence>
<evidence type="ECO:0000313" key="3">
    <source>
        <dbReference type="Proteomes" id="UP000006078"/>
    </source>
</evidence>
<feature type="non-terminal residue" evidence="2">
    <location>
        <position position="24"/>
    </location>
</feature>
<keyword evidence="3" id="KW-1185">Reference proteome</keyword>
<comment type="caution">
    <text evidence="2">The sequence shown here is derived from an EMBL/GenBank/DDBJ whole genome shotgun (WGS) entry which is preliminary data.</text>
</comment>
<evidence type="ECO:0000313" key="2">
    <source>
        <dbReference type="EMBL" id="EJZ82611.1"/>
    </source>
</evidence>
<reference evidence="2 3" key="1">
    <citation type="submission" date="2012-08" db="EMBL/GenBank/DDBJ databases">
        <title>The Genome Sequence of Turicella otitidis ATCC 51513.</title>
        <authorList>
            <consortium name="The Broad Institute Genome Sequencing Platform"/>
            <person name="Earl A."/>
            <person name="Ward D."/>
            <person name="Feldgarden M."/>
            <person name="Gevers D."/>
            <person name="Huys G."/>
            <person name="Walker B."/>
            <person name="Young S.K."/>
            <person name="Zeng Q."/>
            <person name="Gargeya S."/>
            <person name="Fitzgerald M."/>
            <person name="Haas B."/>
            <person name="Abouelleil A."/>
            <person name="Alvarado L."/>
            <person name="Arachchi H.M."/>
            <person name="Berlin A.M."/>
            <person name="Chapman S.B."/>
            <person name="Goldberg J."/>
            <person name="Griggs A."/>
            <person name="Gujja S."/>
            <person name="Hansen M."/>
            <person name="Howarth C."/>
            <person name="Imamovic A."/>
            <person name="Larimer J."/>
            <person name="McCowen C."/>
            <person name="Montmayeur A."/>
            <person name="Murphy C."/>
            <person name="Neiman D."/>
            <person name="Pearson M."/>
            <person name="Priest M."/>
            <person name="Roberts A."/>
            <person name="Saif S."/>
            <person name="Shea T."/>
            <person name="Sisk P."/>
            <person name="Sykes S."/>
            <person name="Wortman J."/>
            <person name="Nusbaum C."/>
            <person name="Birren B."/>
        </authorList>
    </citation>
    <scope>NUCLEOTIDE SEQUENCE [LARGE SCALE GENOMIC DNA]</scope>
    <source>
        <strain evidence="2 3">ATCC 51513</strain>
    </source>
</reference>
<name>K0YGV1_9CORY</name>
<gene>
    <name evidence="2" type="ORF">HMPREF9719_00469</name>
</gene>
<dbReference type="EMBL" id="AHAE01000026">
    <property type="protein sequence ID" value="EJZ82611.1"/>
    <property type="molecule type" value="Genomic_DNA"/>
</dbReference>
<dbReference type="HOGENOM" id="CLU_3422205_0_0_11"/>
<proteinExistence type="predicted"/>
<organism evidence="2 3">
    <name type="scientific">Corynebacterium otitidis ATCC 51513</name>
    <dbReference type="NCBI Taxonomy" id="883169"/>
    <lineage>
        <taxon>Bacteria</taxon>
        <taxon>Bacillati</taxon>
        <taxon>Actinomycetota</taxon>
        <taxon>Actinomycetes</taxon>
        <taxon>Mycobacteriales</taxon>
        <taxon>Corynebacteriaceae</taxon>
        <taxon>Corynebacterium</taxon>
    </lineage>
</organism>
<feature type="compositionally biased region" description="Basic residues" evidence="1">
    <location>
        <begin position="15"/>
        <end position="24"/>
    </location>
</feature>
<dbReference type="AlphaFoldDB" id="K0YGV1"/>
<feature type="region of interest" description="Disordered" evidence="1">
    <location>
        <begin position="1"/>
        <end position="24"/>
    </location>
</feature>
<accession>K0YGV1</accession>
<dbReference type="Proteomes" id="UP000006078">
    <property type="component" value="Unassembled WGS sequence"/>
</dbReference>
<protein>
    <submittedName>
        <fullName evidence="2">Uncharacterized protein</fullName>
    </submittedName>
</protein>
<sequence>MTAAQVDTQAAPGARRARPRGLAA</sequence>